<dbReference type="Gene3D" id="1.10.10.10">
    <property type="entry name" value="Winged helix-like DNA-binding domain superfamily/Winged helix DNA-binding domain"/>
    <property type="match status" value="1"/>
</dbReference>
<reference evidence="4 5" key="1">
    <citation type="submission" date="2019-03" db="EMBL/GenBank/DDBJ databases">
        <title>Rhodosporidium diobovatum UCD-FST 08-225 genome sequencing, assembly, and annotation.</title>
        <authorList>
            <person name="Fakankun I.U."/>
            <person name="Fristensky B."/>
            <person name="Levin D.B."/>
        </authorList>
    </citation>
    <scope>NUCLEOTIDE SEQUENCE [LARGE SCALE GENOMIC DNA]</scope>
    <source>
        <strain evidence="4 5">UCD-FST 08-225</strain>
    </source>
</reference>
<dbReference type="STRING" id="5288.A0A5C5FSM8"/>
<evidence type="ECO:0000259" key="3">
    <source>
        <dbReference type="PROSITE" id="PS51504"/>
    </source>
</evidence>
<comment type="caution">
    <text evidence="4">The sequence shown here is derived from an EMBL/GenBank/DDBJ whole genome shotgun (WGS) entry which is preliminary data.</text>
</comment>
<evidence type="ECO:0000256" key="2">
    <source>
        <dbReference type="SAM" id="MobiDB-lite"/>
    </source>
</evidence>
<dbReference type="Proteomes" id="UP000311382">
    <property type="component" value="Unassembled WGS sequence"/>
</dbReference>
<dbReference type="InterPro" id="IPR036390">
    <property type="entry name" value="WH_DNA-bd_sf"/>
</dbReference>
<protein>
    <recommendedName>
        <fullName evidence="1">Histone H1</fullName>
    </recommendedName>
</protein>
<sequence length="154" mass="16736">MLVEHQAAHAAAARAAYDPTASPTSATQGEPAHPSYVDMITEAIRVEGDKRNGASRPVTKKYLLRAFPALKSSPAFHSAVATAIRHGRNEGLFVLPRGAGGKVRLADEGAEGEEAPEGRKARAERRRAEVQSAKAELRRHRQLRDGRTRWPARA</sequence>
<evidence type="ECO:0000256" key="1">
    <source>
        <dbReference type="ARBA" id="ARBA00020833"/>
    </source>
</evidence>
<dbReference type="GO" id="GO:0003677">
    <property type="term" value="F:DNA binding"/>
    <property type="evidence" value="ECO:0007669"/>
    <property type="project" value="InterPro"/>
</dbReference>
<proteinExistence type="predicted"/>
<dbReference type="Pfam" id="PF00538">
    <property type="entry name" value="Linker_histone"/>
    <property type="match status" value="1"/>
</dbReference>
<dbReference type="PROSITE" id="PS51504">
    <property type="entry name" value="H15"/>
    <property type="match status" value="1"/>
</dbReference>
<name>A0A5C5FSM8_9BASI</name>
<gene>
    <name evidence="4" type="ORF">DMC30DRAFT_418322</name>
</gene>
<feature type="domain" description="H15" evidence="3">
    <location>
        <begin position="32"/>
        <end position="107"/>
    </location>
</feature>
<feature type="region of interest" description="Disordered" evidence="2">
    <location>
        <begin position="106"/>
        <end position="154"/>
    </location>
</feature>
<dbReference type="EMBL" id="SOZI01000113">
    <property type="protein sequence ID" value="TNY18974.1"/>
    <property type="molecule type" value="Genomic_DNA"/>
</dbReference>
<dbReference type="AlphaFoldDB" id="A0A5C5FSM8"/>
<dbReference type="GO" id="GO:0006334">
    <property type="term" value="P:nucleosome assembly"/>
    <property type="evidence" value="ECO:0007669"/>
    <property type="project" value="InterPro"/>
</dbReference>
<dbReference type="SMART" id="SM00526">
    <property type="entry name" value="H15"/>
    <property type="match status" value="1"/>
</dbReference>
<feature type="compositionally biased region" description="Basic and acidic residues" evidence="2">
    <location>
        <begin position="116"/>
        <end position="129"/>
    </location>
</feature>
<dbReference type="SUPFAM" id="SSF46785">
    <property type="entry name" value="Winged helix' DNA-binding domain"/>
    <property type="match status" value="1"/>
</dbReference>
<evidence type="ECO:0000313" key="4">
    <source>
        <dbReference type="EMBL" id="TNY18974.1"/>
    </source>
</evidence>
<accession>A0A5C5FSM8</accession>
<organism evidence="4 5">
    <name type="scientific">Rhodotorula diobovata</name>
    <dbReference type="NCBI Taxonomy" id="5288"/>
    <lineage>
        <taxon>Eukaryota</taxon>
        <taxon>Fungi</taxon>
        <taxon>Dikarya</taxon>
        <taxon>Basidiomycota</taxon>
        <taxon>Pucciniomycotina</taxon>
        <taxon>Microbotryomycetes</taxon>
        <taxon>Sporidiobolales</taxon>
        <taxon>Sporidiobolaceae</taxon>
        <taxon>Rhodotorula</taxon>
    </lineage>
</organism>
<dbReference type="OrthoDB" id="1110759at2759"/>
<dbReference type="InterPro" id="IPR036388">
    <property type="entry name" value="WH-like_DNA-bd_sf"/>
</dbReference>
<dbReference type="GO" id="GO:0000786">
    <property type="term" value="C:nucleosome"/>
    <property type="evidence" value="ECO:0007669"/>
    <property type="project" value="InterPro"/>
</dbReference>
<dbReference type="InterPro" id="IPR005818">
    <property type="entry name" value="Histone_H1/H5_H15"/>
</dbReference>
<evidence type="ECO:0000313" key="5">
    <source>
        <dbReference type="Proteomes" id="UP000311382"/>
    </source>
</evidence>
<feature type="region of interest" description="Disordered" evidence="2">
    <location>
        <begin position="1"/>
        <end position="35"/>
    </location>
</feature>
<keyword evidence="5" id="KW-1185">Reference proteome</keyword>